<dbReference type="EMBL" id="JAVDQK010000005">
    <property type="protein sequence ID" value="MDR6218834.1"/>
    <property type="molecule type" value="Genomic_DNA"/>
</dbReference>
<sequence length="141" mass="14927">MTRPLSQINRVPAGPEHADLTAAWTVLEGLVIIRGEQTIRIPAGGTWPGEDALPRDVALHLGVIDTTAVQGTAVTRHVTPAALEAGQALVLAQALMIGPAPERLPLMLGRFDLTGVAQSVGAAVINVSRKHFLRLIHTNRS</sequence>
<name>A0AAE3XDA3_9DEIO</name>
<gene>
    <name evidence="1" type="ORF">J2Y00_002431</name>
</gene>
<evidence type="ECO:0000313" key="1">
    <source>
        <dbReference type="EMBL" id="MDR6218834.1"/>
    </source>
</evidence>
<organism evidence="1 2">
    <name type="scientific">Deinococcus soli</name>
    <name type="common">ex Cha et al. 2016</name>
    <dbReference type="NCBI Taxonomy" id="1309411"/>
    <lineage>
        <taxon>Bacteria</taxon>
        <taxon>Thermotogati</taxon>
        <taxon>Deinococcota</taxon>
        <taxon>Deinococci</taxon>
        <taxon>Deinococcales</taxon>
        <taxon>Deinococcaceae</taxon>
        <taxon>Deinococcus</taxon>
    </lineage>
</organism>
<dbReference type="RefSeq" id="WP_309853501.1">
    <property type="nucleotide sequence ID" value="NZ_JAVDQJ010000004.1"/>
</dbReference>
<accession>A0AAE3XDA3</accession>
<comment type="caution">
    <text evidence="1">The sequence shown here is derived from an EMBL/GenBank/DDBJ whole genome shotgun (WGS) entry which is preliminary data.</text>
</comment>
<dbReference type="AlphaFoldDB" id="A0AAE3XDA3"/>
<dbReference type="Proteomes" id="UP001185331">
    <property type="component" value="Unassembled WGS sequence"/>
</dbReference>
<proteinExistence type="predicted"/>
<protein>
    <submittedName>
        <fullName evidence="1">Uncharacterized protein</fullName>
    </submittedName>
</protein>
<evidence type="ECO:0000313" key="2">
    <source>
        <dbReference type="Proteomes" id="UP001185331"/>
    </source>
</evidence>
<reference evidence="1" key="1">
    <citation type="submission" date="2023-07" db="EMBL/GenBank/DDBJ databases">
        <title>Sorghum-associated microbial communities from plants grown in Nebraska, USA.</title>
        <authorList>
            <person name="Schachtman D."/>
        </authorList>
    </citation>
    <scope>NUCLEOTIDE SEQUENCE</scope>
    <source>
        <strain evidence="1">BE330</strain>
    </source>
</reference>